<keyword evidence="10" id="KW-1003">Cell membrane</keyword>
<dbReference type="EC" id="2.4.1.-" evidence="10"/>
<dbReference type="GO" id="GO:0012505">
    <property type="term" value="C:endomembrane system"/>
    <property type="evidence" value="ECO:0007669"/>
    <property type="project" value="UniProtKB-SubCell"/>
</dbReference>
<comment type="similarity">
    <text evidence="3 10">Belongs to the glycosyltransferase 39 family.</text>
</comment>
<dbReference type="Pfam" id="PF16192">
    <property type="entry name" value="PMT_4TMC"/>
    <property type="match status" value="1"/>
</dbReference>
<name>A0A387B841_9MICO</name>
<sequence>MDARAEEFERAVRGGGPVALPTAGGGRGAPAPLGSRLDERWQRWMADPRIRRAWDRGAPAAVLAVAAALRLVALDHPHELVFDETYYVKDAYTLSHLGYEARWPDGANDSFTSGNADVYTSDPSFVVHPPLGKWIIAAGMALFGTDSAFGWRFGIALVGVLLVGLVMLVGKTLFRSTTLAVLAGGLIAIDGNAIVMSRVSLLDGAVAFFALLGTWFVLLDRRWAERRIGPWVAARAAAGRPSGWGPVWWWRPWLLAAAVAFGCATSVKWNGLYFLAVFGLYTVVSDAFLRKRAGIEFWGTGTLLRQAPVNALLLVPLALAVYVTSWLGWFTSDDGYYRHWLEDSGGEAWTGAFAWVPHTLQNWWHYQTSIMNYHVGLTTPHTYQANPLTWLFLTRPTSMHYQSFDDGTAQAILDIANPLIWWGATAAVVFLVVRVVRGLLARRPVATDAFILTGMAAGYLPWLLYLNRTVFQFYTIAFEPFMILALTAALAAIAGRATDAEPRRTAGLATVGVYLGLVVIVSAYFLPMWTAMRLPIAFIFSHYWLHSWI</sequence>
<feature type="transmembrane region" description="Helical" evidence="10">
    <location>
        <begin position="309"/>
        <end position="330"/>
    </location>
</feature>
<protein>
    <recommendedName>
        <fullName evidence="9 10">Polyprenol-phosphate-mannose--protein mannosyltransferase</fullName>
        <ecNumber evidence="10">2.4.1.-</ecNumber>
    </recommendedName>
</protein>
<evidence type="ECO:0000256" key="1">
    <source>
        <dbReference type="ARBA" id="ARBA00004127"/>
    </source>
</evidence>
<feature type="domain" description="ArnT-like N-terminal" evidence="11">
    <location>
        <begin position="63"/>
        <end position="323"/>
    </location>
</feature>
<evidence type="ECO:0000313" key="13">
    <source>
        <dbReference type="EMBL" id="AYF97266.1"/>
    </source>
</evidence>
<keyword evidence="7 10" id="KW-1133">Transmembrane helix</keyword>
<dbReference type="AlphaFoldDB" id="A0A387B841"/>
<feature type="domain" description="Protein O-mannosyl-transferase C-terminal four TM" evidence="12">
    <location>
        <begin position="360"/>
        <end position="548"/>
    </location>
</feature>
<accession>A0A387B841</accession>
<comment type="subcellular location">
    <subcellularLocation>
        <location evidence="10">Cell membrane</location>
    </subcellularLocation>
    <subcellularLocation>
        <location evidence="1">Endomembrane system</location>
        <topology evidence="1">Multi-pass membrane protein</topology>
    </subcellularLocation>
</comment>
<evidence type="ECO:0000259" key="12">
    <source>
        <dbReference type="Pfam" id="PF16192"/>
    </source>
</evidence>
<dbReference type="OrthoDB" id="9776737at2"/>
<feature type="transmembrane region" description="Helical" evidence="10">
    <location>
        <begin position="273"/>
        <end position="289"/>
    </location>
</feature>
<feature type="transmembrane region" description="Helical" evidence="10">
    <location>
        <begin position="445"/>
        <end position="465"/>
    </location>
</feature>
<reference evidence="14" key="1">
    <citation type="submission" date="2018-09" db="EMBL/GenBank/DDBJ databases">
        <title>Genome sequencing of strain 2DFWR-13.</title>
        <authorList>
            <person name="Heo J."/>
            <person name="Kim S.-J."/>
            <person name="Kwon S.-W."/>
        </authorList>
    </citation>
    <scope>NUCLEOTIDE SEQUENCE [LARGE SCALE GENOMIC DNA]</scope>
    <source>
        <strain evidence="14">2DFWR-13</strain>
    </source>
</reference>
<evidence type="ECO:0000256" key="4">
    <source>
        <dbReference type="ARBA" id="ARBA00022676"/>
    </source>
</evidence>
<dbReference type="PANTHER" id="PTHR10050">
    <property type="entry name" value="DOLICHYL-PHOSPHATE-MANNOSE--PROTEIN MANNOSYLTRANSFERASE"/>
    <property type="match status" value="1"/>
</dbReference>
<organism evidence="13 14">
    <name type="scientific">Protaetiibacter intestinalis</name>
    <dbReference type="NCBI Taxonomy" id="2419774"/>
    <lineage>
        <taxon>Bacteria</taxon>
        <taxon>Bacillati</taxon>
        <taxon>Actinomycetota</taxon>
        <taxon>Actinomycetes</taxon>
        <taxon>Micrococcales</taxon>
        <taxon>Microbacteriaceae</taxon>
        <taxon>Protaetiibacter</taxon>
    </lineage>
</organism>
<feature type="transmembrane region" description="Helical" evidence="10">
    <location>
        <begin position="419"/>
        <end position="436"/>
    </location>
</feature>
<feature type="transmembrane region" description="Helical" evidence="10">
    <location>
        <begin position="177"/>
        <end position="195"/>
    </location>
</feature>
<dbReference type="EMBL" id="CP032630">
    <property type="protein sequence ID" value="AYF97266.1"/>
    <property type="molecule type" value="Genomic_DNA"/>
</dbReference>
<feature type="transmembrane region" description="Helical" evidence="10">
    <location>
        <begin position="201"/>
        <end position="219"/>
    </location>
</feature>
<feature type="transmembrane region" description="Helical" evidence="10">
    <location>
        <begin position="471"/>
        <end position="494"/>
    </location>
</feature>
<evidence type="ECO:0000256" key="8">
    <source>
        <dbReference type="ARBA" id="ARBA00023136"/>
    </source>
</evidence>
<evidence type="ECO:0000259" key="11">
    <source>
        <dbReference type="Pfam" id="PF02366"/>
    </source>
</evidence>
<feature type="transmembrane region" description="Helical" evidence="10">
    <location>
        <begin position="506"/>
        <end position="526"/>
    </location>
</feature>
<evidence type="ECO:0000256" key="6">
    <source>
        <dbReference type="ARBA" id="ARBA00022692"/>
    </source>
</evidence>
<dbReference type="InterPro" id="IPR032421">
    <property type="entry name" value="PMT_4TMC"/>
</dbReference>
<keyword evidence="6 10" id="KW-0812">Transmembrane</keyword>
<evidence type="ECO:0000256" key="10">
    <source>
        <dbReference type="RuleBase" id="RU367007"/>
    </source>
</evidence>
<comment type="pathway">
    <text evidence="2 10">Protein modification; protein glycosylation.</text>
</comment>
<gene>
    <name evidence="13" type="ORF">D7I47_02705</name>
</gene>
<dbReference type="Pfam" id="PF02366">
    <property type="entry name" value="PMT"/>
    <property type="match status" value="1"/>
</dbReference>
<keyword evidence="4 10" id="KW-0328">Glycosyltransferase</keyword>
<feature type="transmembrane region" description="Helical" evidence="10">
    <location>
        <begin position="53"/>
        <end position="73"/>
    </location>
</feature>
<dbReference type="InterPro" id="IPR003342">
    <property type="entry name" value="ArnT-like_N"/>
</dbReference>
<evidence type="ECO:0000256" key="2">
    <source>
        <dbReference type="ARBA" id="ARBA00004922"/>
    </source>
</evidence>
<comment type="function">
    <text evidence="10">Protein O-mannosyltransferase that catalyzes the transfer of a single mannose residue from a polyprenol phospho-mannosyl lipidic donor to the hydroxyl group of selected serine and threonine residues in acceptor proteins.</text>
</comment>
<feature type="transmembrane region" description="Helical" evidence="10">
    <location>
        <begin position="149"/>
        <end position="170"/>
    </location>
</feature>
<dbReference type="KEGG" id="lyd:D7I47_02705"/>
<dbReference type="Proteomes" id="UP000278886">
    <property type="component" value="Chromosome"/>
</dbReference>
<evidence type="ECO:0000256" key="9">
    <source>
        <dbReference type="ARBA" id="ARBA00093617"/>
    </source>
</evidence>
<evidence type="ECO:0000256" key="5">
    <source>
        <dbReference type="ARBA" id="ARBA00022679"/>
    </source>
</evidence>
<keyword evidence="8 10" id="KW-0472">Membrane</keyword>
<dbReference type="RefSeq" id="WP_120761617.1">
    <property type="nucleotide sequence ID" value="NZ_CP032630.1"/>
</dbReference>
<evidence type="ECO:0000256" key="7">
    <source>
        <dbReference type="ARBA" id="ARBA00022989"/>
    </source>
</evidence>
<dbReference type="UniPathway" id="UPA00378"/>
<proteinExistence type="inferred from homology"/>
<keyword evidence="5 10" id="KW-0808">Transferase</keyword>
<evidence type="ECO:0000256" key="3">
    <source>
        <dbReference type="ARBA" id="ARBA00007222"/>
    </source>
</evidence>
<evidence type="ECO:0000313" key="14">
    <source>
        <dbReference type="Proteomes" id="UP000278886"/>
    </source>
</evidence>
<dbReference type="PANTHER" id="PTHR10050:SF46">
    <property type="entry name" value="PROTEIN O-MANNOSYL-TRANSFERASE 2"/>
    <property type="match status" value="1"/>
</dbReference>
<dbReference type="InterPro" id="IPR027005">
    <property type="entry name" value="PMT-like"/>
</dbReference>
<dbReference type="GO" id="GO:0004169">
    <property type="term" value="F:dolichyl-phosphate-mannose-protein mannosyltransferase activity"/>
    <property type="evidence" value="ECO:0007669"/>
    <property type="project" value="UniProtKB-UniRule"/>
</dbReference>
<keyword evidence="14" id="KW-1185">Reference proteome</keyword>
<dbReference type="GO" id="GO:0005886">
    <property type="term" value="C:plasma membrane"/>
    <property type="evidence" value="ECO:0007669"/>
    <property type="project" value="UniProtKB-SubCell"/>
</dbReference>